<keyword evidence="3" id="KW-0812">Transmembrane</keyword>
<dbReference type="RefSeq" id="WP_145769692.1">
    <property type="nucleotide sequence ID" value="NZ_LR778301.1"/>
</dbReference>
<dbReference type="EMBL" id="LR778301">
    <property type="protein sequence ID" value="CAB1368589.1"/>
    <property type="molecule type" value="Genomic_DNA"/>
</dbReference>
<organism evidence="6 7">
    <name type="scientific">Denitratisoma oestradiolicum</name>
    <dbReference type="NCBI Taxonomy" id="311182"/>
    <lineage>
        <taxon>Bacteria</taxon>
        <taxon>Pseudomonadati</taxon>
        <taxon>Pseudomonadota</taxon>
        <taxon>Betaproteobacteria</taxon>
        <taxon>Nitrosomonadales</taxon>
        <taxon>Sterolibacteriaceae</taxon>
        <taxon>Denitratisoma</taxon>
    </lineage>
</organism>
<keyword evidence="2" id="KW-1003">Cell membrane</keyword>
<evidence type="ECO:0000256" key="2">
    <source>
        <dbReference type="ARBA" id="ARBA00022475"/>
    </source>
</evidence>
<reference evidence="6 7" key="1">
    <citation type="submission" date="2020-03" db="EMBL/GenBank/DDBJ databases">
        <authorList>
            <consortium name="Genoscope - CEA"/>
            <person name="William W."/>
        </authorList>
    </citation>
    <scope>NUCLEOTIDE SEQUENCE [LARGE SCALE GENOMIC DNA]</scope>
    <source>
        <strain evidence="7">DSM 16959</strain>
    </source>
</reference>
<evidence type="ECO:0000256" key="4">
    <source>
        <dbReference type="ARBA" id="ARBA00022989"/>
    </source>
</evidence>
<dbReference type="Pfam" id="PF03706">
    <property type="entry name" value="LPG_synthase_TM"/>
    <property type="match status" value="1"/>
</dbReference>
<keyword evidence="5" id="KW-0472">Membrane</keyword>
<keyword evidence="4" id="KW-1133">Transmembrane helix</keyword>
<comment type="subcellular location">
    <subcellularLocation>
        <location evidence="1">Cell membrane</location>
        <topology evidence="1">Multi-pass membrane protein</topology>
    </subcellularLocation>
</comment>
<dbReference type="KEGG" id="doe:DENOEST_1424"/>
<evidence type="ECO:0008006" key="8">
    <source>
        <dbReference type="Google" id="ProtNLM"/>
    </source>
</evidence>
<keyword evidence="7" id="KW-1185">Reference proteome</keyword>
<evidence type="ECO:0000256" key="1">
    <source>
        <dbReference type="ARBA" id="ARBA00004651"/>
    </source>
</evidence>
<sequence length="318" mass="34255">MRRLLGLTITPLLLCGGVYFFIKHPEHLDALRRLNLASLATLSLLMGLFFIVTGLTFNALLSPFAVRLDIVETASLSFLSNLVSYLLPFRAGTGVKAIYLKRVKGLRYTDFGIATGANALLLAWVSGALGLVVLSYRWANGLGLSIPLMASSAGVFLSALILFHIKLPQRIGGFRIFSALKPIMAATARLTSHPDCFTKTSAWIVLQFVLGALITSLIYQALDIPITYSMALVIGIFTTLANFFTITPGNIGIQEVIMGALASYLGIPFGDGLIGASLLRALHIGVCVVFTPILLPILLRHSKTHLGDLIQSPKDATE</sequence>
<gene>
    <name evidence="6" type="ORF">DENOEST_1424</name>
</gene>
<accession>A0A6S6Y092</accession>
<evidence type="ECO:0000256" key="5">
    <source>
        <dbReference type="ARBA" id="ARBA00023136"/>
    </source>
</evidence>
<dbReference type="InterPro" id="IPR022791">
    <property type="entry name" value="L-PG_synthase/AglD"/>
</dbReference>
<evidence type="ECO:0000313" key="7">
    <source>
        <dbReference type="Proteomes" id="UP000515733"/>
    </source>
</evidence>
<dbReference type="AlphaFoldDB" id="A0A6S6Y092"/>
<name>A0A6S6Y092_9PROT</name>
<dbReference type="GO" id="GO:0005886">
    <property type="term" value="C:plasma membrane"/>
    <property type="evidence" value="ECO:0007669"/>
    <property type="project" value="UniProtKB-SubCell"/>
</dbReference>
<evidence type="ECO:0000256" key="3">
    <source>
        <dbReference type="ARBA" id="ARBA00022692"/>
    </source>
</evidence>
<proteinExistence type="predicted"/>
<dbReference type="Proteomes" id="UP000515733">
    <property type="component" value="Chromosome"/>
</dbReference>
<evidence type="ECO:0000313" key="6">
    <source>
        <dbReference type="EMBL" id="CAB1368589.1"/>
    </source>
</evidence>
<protein>
    <recommendedName>
        <fullName evidence="8">Flippase-like domain-containing protein</fullName>
    </recommendedName>
</protein>